<sequence>MKTLSSLALLLFSVFTVAQQQYTVKGKLIDKASGDPLEFATVSFISEDPNQSPQGGVTDLEGNYTFQIKEGTYQVRWEYITFKSVTRENVVIDSDTNFGLMQLEQDVAELEAAVVIAEKTTVDIRLDKKIYNIGKDLTVRGGSASDVLDNVPSVSVDVEGNVALRGNDNVTILIDGRPSALVGMNGAEALRQIPADAIERVEVITSPSARYDAEGTGGILNIILRKESLLGFNGNVQVETGIPERYGLSFNGNIRKGDWNVFTNTGMRYRTTPGNASSDTEYFSPTAQNRFVEERRDFDRLGRNFFTSLGVQYDITDNSNIIGNVVYRYGNDDDVTTNTIDRFDINRNLNEATRRIEREGENEDDIQFTIDYKNDIDEDGQKLVASLQYGMEIEEEIADITERDVILNELNDDEFQVQDSEEKNALLQVDYELPIGENINFEAGYRGNYRDITNSFFLKERDFLIPGNPFIEDVGLNNTFNYEELVNALYVQYGQKIDKFSFLAGLRFENTNVDIFQETTQITDEKDYSNLFPTLNLNYEIKGGESFSLGYNRRIRRPRGRFLNPFPSRSSESNIFQGNVDLDPTFTDNVELSYIKRWGDVTISSAVYYNHSEDNWERIQEDTGEVTDNGDPIIRRIPVNLSTNERIGLEVTLYYRPFKWWTINSDFNLFNEQTDGAFQNQDFSFNNTTYFARLNQKFVLPGKIDLQSRMNYRGASQNAQGDSNAILTVNLAASKDIWGDKASITASVSDLFNSRRRESTTRGQDIMVDGTAVPSFVQNSEFQWRQRQFIMTFVYRFNQKKDRREQRGDDNGGDLEFEG</sequence>
<dbReference type="STRING" id="331648.BST97_07130"/>
<feature type="domain" description="TonB-dependent receptor plug" evidence="5">
    <location>
        <begin position="142"/>
        <end position="219"/>
    </location>
</feature>
<dbReference type="InterPro" id="IPR041700">
    <property type="entry name" value="OMP_b-brl_3"/>
</dbReference>
<accession>A0A1W6MJK4</accession>
<name>A0A1W6MJK4_9FLAO</name>
<dbReference type="InterPro" id="IPR036942">
    <property type="entry name" value="Beta-barrel_TonB_sf"/>
</dbReference>
<keyword evidence="3" id="KW-0998">Cell outer membrane</keyword>
<dbReference type="RefSeq" id="WP_085766587.1">
    <property type="nucleotide sequence ID" value="NZ_CP019344.1"/>
</dbReference>
<dbReference type="Gene3D" id="2.170.130.10">
    <property type="entry name" value="TonB-dependent receptor, plug domain"/>
    <property type="match status" value="1"/>
</dbReference>
<proteinExistence type="predicted"/>
<dbReference type="InterPro" id="IPR037066">
    <property type="entry name" value="Plug_dom_sf"/>
</dbReference>
<evidence type="ECO:0000259" key="6">
    <source>
        <dbReference type="Pfam" id="PF14905"/>
    </source>
</evidence>
<dbReference type="PANTHER" id="PTHR40980">
    <property type="entry name" value="PLUG DOMAIN-CONTAINING PROTEIN"/>
    <property type="match status" value="1"/>
</dbReference>
<dbReference type="GO" id="GO:0009279">
    <property type="term" value="C:cell outer membrane"/>
    <property type="evidence" value="ECO:0007669"/>
    <property type="project" value="UniProtKB-SubCell"/>
</dbReference>
<dbReference type="PANTHER" id="PTHR40980:SF4">
    <property type="entry name" value="TONB-DEPENDENT RECEPTOR-LIKE BETA-BARREL DOMAIN-CONTAINING PROTEIN"/>
    <property type="match status" value="1"/>
</dbReference>
<reference evidence="7 8" key="1">
    <citation type="submission" date="2016-11" db="EMBL/GenBank/DDBJ databases">
        <title>Trade-off between light-utilization and light-protection in marine flavobacteria.</title>
        <authorList>
            <person name="Kumagai Y."/>
        </authorList>
    </citation>
    <scope>NUCLEOTIDE SEQUENCE [LARGE SCALE GENOMIC DNA]</scope>
    <source>
        <strain evidence="7 8">JCM 13191</strain>
    </source>
</reference>
<dbReference type="InterPro" id="IPR008969">
    <property type="entry name" value="CarboxyPept-like_regulatory"/>
</dbReference>
<dbReference type="Pfam" id="PF14905">
    <property type="entry name" value="OMP_b-brl_3"/>
    <property type="match status" value="1"/>
</dbReference>
<dbReference type="SUPFAM" id="SSF49464">
    <property type="entry name" value="Carboxypeptidase regulatory domain-like"/>
    <property type="match status" value="1"/>
</dbReference>
<gene>
    <name evidence="7" type="ORF">BST97_07130</name>
</gene>
<evidence type="ECO:0000256" key="3">
    <source>
        <dbReference type="ARBA" id="ARBA00023237"/>
    </source>
</evidence>
<organism evidence="7 8">
    <name type="scientific">Nonlabens spongiae</name>
    <dbReference type="NCBI Taxonomy" id="331648"/>
    <lineage>
        <taxon>Bacteria</taxon>
        <taxon>Pseudomonadati</taxon>
        <taxon>Bacteroidota</taxon>
        <taxon>Flavobacteriia</taxon>
        <taxon>Flavobacteriales</taxon>
        <taxon>Flavobacteriaceae</taxon>
        <taxon>Nonlabens</taxon>
    </lineage>
</organism>
<dbReference type="Gene3D" id="2.40.170.20">
    <property type="entry name" value="TonB-dependent receptor, beta-barrel domain"/>
    <property type="match status" value="1"/>
</dbReference>
<evidence type="ECO:0000256" key="2">
    <source>
        <dbReference type="ARBA" id="ARBA00023136"/>
    </source>
</evidence>
<dbReference type="OrthoDB" id="8764943at2"/>
<evidence type="ECO:0000313" key="8">
    <source>
        <dbReference type="Proteomes" id="UP000193431"/>
    </source>
</evidence>
<keyword evidence="2" id="KW-0472">Membrane</keyword>
<feature type="chain" id="PRO_5012484361" evidence="4">
    <location>
        <begin position="19"/>
        <end position="819"/>
    </location>
</feature>
<evidence type="ECO:0000256" key="1">
    <source>
        <dbReference type="ARBA" id="ARBA00004442"/>
    </source>
</evidence>
<dbReference type="Proteomes" id="UP000193431">
    <property type="component" value="Chromosome"/>
</dbReference>
<dbReference type="AlphaFoldDB" id="A0A1W6MJK4"/>
<evidence type="ECO:0000259" key="5">
    <source>
        <dbReference type="Pfam" id="PF07715"/>
    </source>
</evidence>
<dbReference type="Pfam" id="PF07715">
    <property type="entry name" value="Plug"/>
    <property type="match status" value="1"/>
</dbReference>
<dbReference type="InterPro" id="IPR012910">
    <property type="entry name" value="Plug_dom"/>
</dbReference>
<feature type="signal peptide" evidence="4">
    <location>
        <begin position="1"/>
        <end position="18"/>
    </location>
</feature>
<evidence type="ECO:0000313" key="7">
    <source>
        <dbReference type="EMBL" id="ARN77788.1"/>
    </source>
</evidence>
<dbReference type="Pfam" id="PF13620">
    <property type="entry name" value="CarboxypepD_reg"/>
    <property type="match status" value="1"/>
</dbReference>
<evidence type="ECO:0000256" key="4">
    <source>
        <dbReference type="SAM" id="SignalP"/>
    </source>
</evidence>
<dbReference type="Gene3D" id="2.60.40.1120">
    <property type="entry name" value="Carboxypeptidase-like, regulatory domain"/>
    <property type="match status" value="1"/>
</dbReference>
<keyword evidence="8" id="KW-1185">Reference proteome</keyword>
<keyword evidence="4" id="KW-0732">Signal</keyword>
<feature type="domain" description="Outer membrane protein beta-barrel" evidence="6">
    <location>
        <begin position="375"/>
        <end position="795"/>
    </location>
</feature>
<comment type="subcellular location">
    <subcellularLocation>
        <location evidence="1">Cell outer membrane</location>
    </subcellularLocation>
</comment>
<dbReference type="EMBL" id="CP019344">
    <property type="protein sequence ID" value="ARN77788.1"/>
    <property type="molecule type" value="Genomic_DNA"/>
</dbReference>
<keyword evidence="7" id="KW-0675">Receptor</keyword>
<dbReference type="SUPFAM" id="SSF56935">
    <property type="entry name" value="Porins"/>
    <property type="match status" value="1"/>
</dbReference>
<protein>
    <submittedName>
        <fullName evidence="7">TonB-dependent receptor</fullName>
    </submittedName>
</protein>